<dbReference type="InterPro" id="IPR050250">
    <property type="entry name" value="Macrolide_Exporter_MacB"/>
</dbReference>
<dbReference type="GO" id="GO:0022857">
    <property type="term" value="F:transmembrane transporter activity"/>
    <property type="evidence" value="ECO:0007669"/>
    <property type="project" value="TreeGrafter"/>
</dbReference>
<keyword evidence="4 8" id="KW-1133">Transmembrane helix</keyword>
<dbReference type="Pfam" id="PF02687">
    <property type="entry name" value="FtsX"/>
    <property type="match status" value="1"/>
</dbReference>
<evidence type="ECO:0000256" key="7">
    <source>
        <dbReference type="SAM" id="MobiDB-lite"/>
    </source>
</evidence>
<evidence type="ECO:0000259" key="9">
    <source>
        <dbReference type="Pfam" id="PF02687"/>
    </source>
</evidence>
<keyword evidence="12" id="KW-1185">Reference proteome</keyword>
<keyword evidence="5 8" id="KW-0472">Membrane</keyword>
<dbReference type="PANTHER" id="PTHR30572">
    <property type="entry name" value="MEMBRANE COMPONENT OF TRANSPORTER-RELATED"/>
    <property type="match status" value="1"/>
</dbReference>
<proteinExistence type="inferred from homology"/>
<comment type="subcellular location">
    <subcellularLocation>
        <location evidence="1">Cell membrane</location>
        <topology evidence="1">Multi-pass membrane protein</topology>
    </subcellularLocation>
</comment>
<comment type="caution">
    <text evidence="11">The sequence shown here is derived from an EMBL/GenBank/DDBJ whole genome shotgun (WGS) entry which is preliminary data.</text>
</comment>
<dbReference type="InterPro" id="IPR025857">
    <property type="entry name" value="MacB_PCD"/>
</dbReference>
<feature type="transmembrane region" description="Helical" evidence="8">
    <location>
        <begin position="21"/>
        <end position="45"/>
    </location>
</feature>
<feature type="domain" description="MacB-like periplasmic core" evidence="10">
    <location>
        <begin position="21"/>
        <end position="284"/>
    </location>
</feature>
<feature type="transmembrane region" description="Helical" evidence="8">
    <location>
        <begin position="308"/>
        <end position="334"/>
    </location>
</feature>
<keyword evidence="3 8" id="KW-0812">Transmembrane</keyword>
<evidence type="ECO:0000256" key="1">
    <source>
        <dbReference type="ARBA" id="ARBA00004651"/>
    </source>
</evidence>
<feature type="compositionally biased region" description="Polar residues" evidence="7">
    <location>
        <begin position="244"/>
        <end position="256"/>
    </location>
</feature>
<evidence type="ECO:0000313" key="12">
    <source>
        <dbReference type="Proteomes" id="UP000287361"/>
    </source>
</evidence>
<feature type="transmembrane region" description="Helical" evidence="8">
    <location>
        <begin position="355"/>
        <end position="378"/>
    </location>
</feature>
<dbReference type="Pfam" id="PF12704">
    <property type="entry name" value="MacB_PCD"/>
    <property type="match status" value="1"/>
</dbReference>
<dbReference type="GO" id="GO:0005886">
    <property type="term" value="C:plasma membrane"/>
    <property type="evidence" value="ECO:0007669"/>
    <property type="project" value="UniProtKB-SubCell"/>
</dbReference>
<organism evidence="11 12">
    <name type="scientific">Anaerotignum faecicola</name>
    <dbReference type="NCBI Taxonomy" id="2358141"/>
    <lineage>
        <taxon>Bacteria</taxon>
        <taxon>Bacillati</taxon>
        <taxon>Bacillota</taxon>
        <taxon>Clostridia</taxon>
        <taxon>Lachnospirales</taxon>
        <taxon>Anaerotignaceae</taxon>
        <taxon>Anaerotignum</taxon>
    </lineage>
</organism>
<dbReference type="EMBL" id="BHVZ01000001">
    <property type="protein sequence ID" value="GCB28377.1"/>
    <property type="molecule type" value="Genomic_DNA"/>
</dbReference>
<feature type="region of interest" description="Disordered" evidence="7">
    <location>
        <begin position="238"/>
        <end position="259"/>
    </location>
</feature>
<dbReference type="OrthoDB" id="9770099at2"/>
<evidence type="ECO:0000256" key="5">
    <source>
        <dbReference type="ARBA" id="ARBA00023136"/>
    </source>
</evidence>
<gene>
    <name evidence="11" type="ORF">KGMB03357_00380</name>
</gene>
<accession>A0A401L9X5</accession>
<name>A0A401L9X5_9FIRM</name>
<protein>
    <submittedName>
        <fullName evidence="11">ABC transporter permease</fullName>
    </submittedName>
</protein>
<evidence type="ECO:0000313" key="11">
    <source>
        <dbReference type="EMBL" id="GCB28377.1"/>
    </source>
</evidence>
<comment type="similarity">
    <text evidence="6">Belongs to the ABC-4 integral membrane protein family.</text>
</comment>
<reference evidence="11 12" key="1">
    <citation type="submission" date="2018-10" db="EMBL/GenBank/DDBJ databases">
        <title>Draft Genome Sequence of Anaerotignum sp. KCTC 15736.</title>
        <authorList>
            <person name="Choi S.H."/>
            <person name="Kim J.S."/>
            <person name="Kang S.W."/>
            <person name="Lee J.S."/>
            <person name="Park S.H."/>
        </authorList>
    </citation>
    <scope>NUCLEOTIDE SEQUENCE [LARGE SCALE GENOMIC DNA]</scope>
    <source>
        <strain evidence="11 12">KCTC 15736</strain>
    </source>
</reference>
<dbReference type="PANTHER" id="PTHR30572:SF4">
    <property type="entry name" value="ABC TRANSPORTER PERMEASE YTRF"/>
    <property type="match status" value="1"/>
</dbReference>
<sequence length="437" mass="48025">MNKRDMIDMALRNLWKRRLRTALTVLGVVIGTASIVVMVSIGIGMNKGFASQLENWGSLQVIDVYPSGGMEYDKETDSMKQTKKQDELNAKAVENFRQMEHVQAVSPVLEDYLYLTAGKYMADASFIGIEPGAMTALGYQVEDGRALSEEDSKAIVIGGGVEFYNPKLSWEMRNASEPPQVDVLNEKLGVTWDWSYGTRDADKTIKPVKVDAVGKMSADGNNGWTVIMPIRELEKIQKEKQAWEQKQNGGSSNGNRQKSKEYQRVMVKVDEMEHVQQVQQKIKDMGFRATSLTDELEAMKETTRMLRLVLGAIGAISMVVAAISITNTMVMAIYERTKEIGIMKVIGASLKDIKGLFLTEAAFIGFSGGIIGIIVSYGASFLVNFVAQRQGSTMQSAIPIWLALGGIAFSTAVGVIAGYLPAKRAMKLSALMAIKTE</sequence>
<evidence type="ECO:0000256" key="2">
    <source>
        <dbReference type="ARBA" id="ARBA00022475"/>
    </source>
</evidence>
<dbReference type="AlphaFoldDB" id="A0A401L9X5"/>
<feature type="domain" description="ABC3 transporter permease C-terminal" evidence="9">
    <location>
        <begin position="312"/>
        <end position="429"/>
    </location>
</feature>
<evidence type="ECO:0000256" key="3">
    <source>
        <dbReference type="ARBA" id="ARBA00022692"/>
    </source>
</evidence>
<evidence type="ECO:0000256" key="8">
    <source>
        <dbReference type="SAM" id="Phobius"/>
    </source>
</evidence>
<feature type="transmembrane region" description="Helical" evidence="8">
    <location>
        <begin position="398"/>
        <end position="422"/>
    </location>
</feature>
<dbReference type="InterPro" id="IPR003838">
    <property type="entry name" value="ABC3_permease_C"/>
</dbReference>
<evidence type="ECO:0000256" key="6">
    <source>
        <dbReference type="ARBA" id="ARBA00038076"/>
    </source>
</evidence>
<evidence type="ECO:0000259" key="10">
    <source>
        <dbReference type="Pfam" id="PF12704"/>
    </source>
</evidence>
<dbReference type="Proteomes" id="UP000287361">
    <property type="component" value="Unassembled WGS sequence"/>
</dbReference>
<keyword evidence="2" id="KW-1003">Cell membrane</keyword>
<evidence type="ECO:0000256" key="4">
    <source>
        <dbReference type="ARBA" id="ARBA00022989"/>
    </source>
</evidence>